<evidence type="ECO:0000313" key="1">
    <source>
        <dbReference type="EMBL" id="KAG0556821.1"/>
    </source>
</evidence>
<protein>
    <submittedName>
        <fullName evidence="1">Uncharacterized protein</fullName>
    </submittedName>
</protein>
<dbReference type="AlphaFoldDB" id="A0A8T0GC96"/>
<comment type="caution">
    <text evidence="1">The sequence shown here is derived from an EMBL/GenBank/DDBJ whole genome shotgun (WGS) entry which is preliminary data.</text>
</comment>
<sequence length="94" mass="10601">MIEILNLRDVVVVKLQLREALQSNQVINIPNPCIGEIKPVNFLHGQHLFALLDSFIRCAFNLNGRPEKLGGDSLPFPHREAPNLHNTLCRTPPQ</sequence>
<accession>A0A8T0GC96</accession>
<evidence type="ECO:0000313" key="2">
    <source>
        <dbReference type="Proteomes" id="UP000822688"/>
    </source>
</evidence>
<organism evidence="1 2">
    <name type="scientific">Ceratodon purpureus</name>
    <name type="common">Fire moss</name>
    <name type="synonym">Dicranum purpureum</name>
    <dbReference type="NCBI Taxonomy" id="3225"/>
    <lineage>
        <taxon>Eukaryota</taxon>
        <taxon>Viridiplantae</taxon>
        <taxon>Streptophyta</taxon>
        <taxon>Embryophyta</taxon>
        <taxon>Bryophyta</taxon>
        <taxon>Bryophytina</taxon>
        <taxon>Bryopsida</taxon>
        <taxon>Dicranidae</taxon>
        <taxon>Pseudoditrichales</taxon>
        <taxon>Ditrichaceae</taxon>
        <taxon>Ceratodon</taxon>
    </lineage>
</organism>
<name>A0A8T0GC96_CERPU</name>
<dbReference type="EMBL" id="CM026432">
    <property type="protein sequence ID" value="KAG0556821.1"/>
    <property type="molecule type" value="Genomic_DNA"/>
</dbReference>
<keyword evidence="2" id="KW-1185">Reference proteome</keyword>
<gene>
    <name evidence="1" type="ORF">KC19_11G081500</name>
</gene>
<dbReference type="Proteomes" id="UP000822688">
    <property type="component" value="Chromosome 11"/>
</dbReference>
<reference evidence="1 2" key="1">
    <citation type="submission" date="2020-06" db="EMBL/GenBank/DDBJ databases">
        <title>WGS assembly of Ceratodon purpureus strain R40.</title>
        <authorList>
            <person name="Carey S.B."/>
            <person name="Jenkins J."/>
            <person name="Shu S."/>
            <person name="Lovell J.T."/>
            <person name="Sreedasyam A."/>
            <person name="Maumus F."/>
            <person name="Tiley G.P."/>
            <person name="Fernandez-Pozo N."/>
            <person name="Barry K."/>
            <person name="Chen C."/>
            <person name="Wang M."/>
            <person name="Lipzen A."/>
            <person name="Daum C."/>
            <person name="Saski C.A."/>
            <person name="Payton A.C."/>
            <person name="Mcbreen J.C."/>
            <person name="Conrad R.E."/>
            <person name="Kollar L.M."/>
            <person name="Olsson S."/>
            <person name="Huttunen S."/>
            <person name="Landis J.B."/>
            <person name="Wickett N.J."/>
            <person name="Johnson M.G."/>
            <person name="Rensing S.A."/>
            <person name="Grimwood J."/>
            <person name="Schmutz J."/>
            <person name="Mcdaniel S.F."/>
        </authorList>
    </citation>
    <scope>NUCLEOTIDE SEQUENCE [LARGE SCALE GENOMIC DNA]</scope>
    <source>
        <strain evidence="1 2">R40</strain>
    </source>
</reference>
<proteinExistence type="predicted"/>